<evidence type="ECO:0000313" key="10">
    <source>
        <dbReference type="Proteomes" id="UP000663870"/>
    </source>
</evidence>
<reference evidence="6" key="1">
    <citation type="submission" date="2021-02" db="EMBL/GenBank/DDBJ databases">
        <authorList>
            <person name="Nowell W R."/>
        </authorList>
    </citation>
    <scope>NUCLEOTIDE SEQUENCE</scope>
</reference>
<dbReference type="Proteomes" id="UP000663882">
    <property type="component" value="Unassembled WGS sequence"/>
</dbReference>
<dbReference type="EMBL" id="CAJNOH010001362">
    <property type="protein sequence ID" value="CAF1208942.1"/>
    <property type="molecule type" value="Genomic_DNA"/>
</dbReference>
<feature type="compositionally biased region" description="Gly residues" evidence="1">
    <location>
        <begin position="74"/>
        <end position="84"/>
    </location>
</feature>
<protein>
    <submittedName>
        <fullName evidence="6">Uncharacterized protein</fullName>
    </submittedName>
</protein>
<keyword evidence="10" id="KW-1185">Reference proteome</keyword>
<organism evidence="6 10">
    <name type="scientific">Rotaria sordida</name>
    <dbReference type="NCBI Taxonomy" id="392033"/>
    <lineage>
        <taxon>Eukaryota</taxon>
        <taxon>Metazoa</taxon>
        <taxon>Spiralia</taxon>
        <taxon>Gnathifera</taxon>
        <taxon>Rotifera</taxon>
        <taxon>Eurotatoria</taxon>
        <taxon>Bdelloidea</taxon>
        <taxon>Philodinida</taxon>
        <taxon>Philodinidae</taxon>
        <taxon>Rotaria</taxon>
    </lineage>
</organism>
<dbReference type="EMBL" id="CAJOAX010004052">
    <property type="protein sequence ID" value="CAF3887092.1"/>
    <property type="molecule type" value="Genomic_DNA"/>
</dbReference>
<comment type="caution">
    <text evidence="6">The sequence shown here is derived from an EMBL/GenBank/DDBJ whole genome shotgun (WGS) entry which is preliminary data.</text>
</comment>
<proteinExistence type="predicted"/>
<dbReference type="EMBL" id="CAJOBE010004389">
    <property type="protein sequence ID" value="CAF3929555.1"/>
    <property type="molecule type" value="Genomic_DNA"/>
</dbReference>
<dbReference type="EMBL" id="CAJNOL010002291">
    <property type="protein sequence ID" value="CAF1484886.1"/>
    <property type="molecule type" value="Genomic_DNA"/>
</dbReference>
<evidence type="ECO:0000313" key="9">
    <source>
        <dbReference type="EMBL" id="CAF3965432.1"/>
    </source>
</evidence>
<gene>
    <name evidence="8" type="ORF">FNK824_LOCUS22068</name>
    <name evidence="9" type="ORF">JBS370_LOCUS24328</name>
    <name evidence="6" type="ORF">JXQ802_LOCUS39518</name>
    <name evidence="7" type="ORF">OTI717_LOCUS23068</name>
    <name evidence="4" type="ORF">PYM288_LOCUS25272</name>
    <name evidence="2" type="ORF">RFH988_LOCUS21190</name>
    <name evidence="3" type="ORF">SEV965_LOCUS20251</name>
    <name evidence="5" type="ORF">ZHD862_LOCUS25198</name>
</gene>
<dbReference type="Proteomes" id="UP000663836">
    <property type="component" value="Unassembled WGS sequence"/>
</dbReference>
<evidence type="ECO:0000313" key="4">
    <source>
        <dbReference type="EMBL" id="CAF1208942.1"/>
    </source>
</evidence>
<feature type="compositionally biased region" description="Polar residues" evidence="1">
    <location>
        <begin position="29"/>
        <end position="39"/>
    </location>
</feature>
<dbReference type="OrthoDB" id="10611845at2759"/>
<evidence type="ECO:0000313" key="7">
    <source>
        <dbReference type="EMBL" id="CAF3887092.1"/>
    </source>
</evidence>
<feature type="region of interest" description="Disordered" evidence="1">
    <location>
        <begin position="28"/>
        <end position="84"/>
    </location>
</feature>
<evidence type="ECO:0000256" key="1">
    <source>
        <dbReference type="SAM" id="MobiDB-lite"/>
    </source>
</evidence>
<dbReference type="Proteomes" id="UP000663889">
    <property type="component" value="Unassembled WGS sequence"/>
</dbReference>
<feature type="compositionally biased region" description="Polar residues" evidence="1">
    <location>
        <begin position="48"/>
        <end position="66"/>
    </location>
</feature>
<dbReference type="EMBL" id="CAJNOT010001776">
    <property type="protein sequence ID" value="CAF1247325.1"/>
    <property type="molecule type" value="Genomic_DNA"/>
</dbReference>
<evidence type="ECO:0000313" key="5">
    <source>
        <dbReference type="EMBL" id="CAF1247325.1"/>
    </source>
</evidence>
<dbReference type="Proteomes" id="UP000663864">
    <property type="component" value="Unassembled WGS sequence"/>
</dbReference>
<dbReference type="EMBL" id="CAJNOO010001340">
    <property type="protein sequence ID" value="CAF1137263.1"/>
    <property type="molecule type" value="Genomic_DNA"/>
</dbReference>
<dbReference type="Proteomes" id="UP000663823">
    <property type="component" value="Unassembled WGS sequence"/>
</dbReference>
<dbReference type="Proteomes" id="UP000663854">
    <property type="component" value="Unassembled WGS sequence"/>
</dbReference>
<evidence type="ECO:0000313" key="2">
    <source>
        <dbReference type="EMBL" id="CAF1137263.1"/>
    </source>
</evidence>
<name>A0A815S2M3_9BILA</name>
<evidence type="ECO:0000313" key="8">
    <source>
        <dbReference type="EMBL" id="CAF3929555.1"/>
    </source>
</evidence>
<accession>A0A815S2M3</accession>
<dbReference type="EMBL" id="CAJNOU010001305">
    <property type="protein sequence ID" value="CAF1184694.1"/>
    <property type="molecule type" value="Genomic_DNA"/>
</dbReference>
<evidence type="ECO:0000313" key="6">
    <source>
        <dbReference type="EMBL" id="CAF1484886.1"/>
    </source>
</evidence>
<dbReference type="EMBL" id="CAJOBD010003782">
    <property type="protein sequence ID" value="CAF3965432.1"/>
    <property type="molecule type" value="Genomic_DNA"/>
</dbReference>
<sequence length="84" mass="8993">MAILNEQSKVAPEVTLCVPDNASGVVRATPNQASLNSDDLTSRRPPSLHSSTINNHQRHLTTAQTNEPLEEIGETGGGLLLHLQ</sequence>
<dbReference type="Proteomes" id="UP000663870">
    <property type="component" value="Unassembled WGS sequence"/>
</dbReference>
<dbReference type="Proteomes" id="UP000663874">
    <property type="component" value="Unassembled WGS sequence"/>
</dbReference>
<evidence type="ECO:0000313" key="3">
    <source>
        <dbReference type="EMBL" id="CAF1184694.1"/>
    </source>
</evidence>
<dbReference type="AlphaFoldDB" id="A0A815S2M3"/>